<reference evidence="5" key="2">
    <citation type="submission" date="2021-04" db="EMBL/GenBank/DDBJ databases">
        <authorList>
            <person name="Gilroy R."/>
        </authorList>
    </citation>
    <scope>NUCLEOTIDE SEQUENCE</scope>
    <source>
        <strain evidence="5">23274</strain>
    </source>
</reference>
<dbReference type="GO" id="GO:0005829">
    <property type="term" value="C:cytosol"/>
    <property type="evidence" value="ECO:0007669"/>
    <property type="project" value="TreeGrafter"/>
</dbReference>
<dbReference type="GO" id="GO:0008897">
    <property type="term" value="F:holo-[acyl-carrier-protein] synthase activity"/>
    <property type="evidence" value="ECO:0007669"/>
    <property type="project" value="InterPro"/>
</dbReference>
<reference evidence="5" key="1">
    <citation type="journal article" date="2021" name="PeerJ">
        <title>Extensive microbial diversity within the chicken gut microbiome revealed by metagenomics and culture.</title>
        <authorList>
            <person name="Gilroy R."/>
            <person name="Ravi A."/>
            <person name="Getino M."/>
            <person name="Pursley I."/>
            <person name="Horton D.L."/>
            <person name="Alikhan N.F."/>
            <person name="Baker D."/>
            <person name="Gharbi K."/>
            <person name="Hall N."/>
            <person name="Watson M."/>
            <person name="Adriaenssens E.M."/>
            <person name="Foster-Nyarko E."/>
            <person name="Jarju S."/>
            <person name="Secka A."/>
            <person name="Antonio M."/>
            <person name="Oren A."/>
            <person name="Chaudhuri R.R."/>
            <person name="La Ragione R."/>
            <person name="Hildebrand F."/>
            <person name="Pallen M.J."/>
        </authorList>
    </citation>
    <scope>NUCLEOTIDE SEQUENCE</scope>
    <source>
        <strain evidence="5">23274</strain>
    </source>
</reference>
<comment type="similarity">
    <text evidence="1">Belongs to the P-Pant transferase superfamily. Gsp/Sfp/HetI/AcpT family.</text>
</comment>
<evidence type="ECO:0000313" key="5">
    <source>
        <dbReference type="EMBL" id="HIX03410.1"/>
    </source>
</evidence>
<gene>
    <name evidence="5" type="ORF">H9863_04740</name>
</gene>
<dbReference type="Proteomes" id="UP000824202">
    <property type="component" value="Unassembled WGS sequence"/>
</dbReference>
<feature type="region of interest" description="Disordered" evidence="3">
    <location>
        <begin position="1"/>
        <end position="27"/>
    </location>
</feature>
<organism evidence="5 6">
    <name type="scientific">Candidatus Odoribacter faecigallinarum</name>
    <dbReference type="NCBI Taxonomy" id="2838706"/>
    <lineage>
        <taxon>Bacteria</taxon>
        <taxon>Pseudomonadati</taxon>
        <taxon>Bacteroidota</taxon>
        <taxon>Bacteroidia</taxon>
        <taxon>Bacteroidales</taxon>
        <taxon>Odoribacteraceae</taxon>
        <taxon>Odoribacter</taxon>
    </lineage>
</organism>
<comment type="caution">
    <text evidence="5">The sequence shown here is derived from an EMBL/GenBank/DDBJ whole genome shotgun (WGS) entry which is preliminary data.</text>
</comment>
<name>A0A9D1UZJ4_9BACT</name>
<dbReference type="InterPro" id="IPR050559">
    <property type="entry name" value="P-Pant_transferase_sf"/>
</dbReference>
<dbReference type="EMBL" id="DXFT01000093">
    <property type="protein sequence ID" value="HIX03410.1"/>
    <property type="molecule type" value="Genomic_DNA"/>
</dbReference>
<feature type="compositionally biased region" description="Basic and acidic residues" evidence="3">
    <location>
        <begin position="1"/>
        <end position="22"/>
    </location>
</feature>
<dbReference type="PANTHER" id="PTHR12215">
    <property type="entry name" value="PHOSPHOPANTETHEINE TRANSFERASE"/>
    <property type="match status" value="1"/>
</dbReference>
<dbReference type="InterPro" id="IPR037143">
    <property type="entry name" value="4-PPantetheinyl_Trfase_dom_sf"/>
</dbReference>
<proteinExistence type="inferred from homology"/>
<dbReference type="AlphaFoldDB" id="A0A9D1UZJ4"/>
<feature type="domain" description="4'-phosphopantetheinyl transferase" evidence="4">
    <location>
        <begin position="94"/>
        <end position="167"/>
    </location>
</feature>
<evidence type="ECO:0000259" key="4">
    <source>
        <dbReference type="Pfam" id="PF01648"/>
    </source>
</evidence>
<evidence type="ECO:0000256" key="2">
    <source>
        <dbReference type="ARBA" id="ARBA00022679"/>
    </source>
</evidence>
<accession>A0A9D1UZJ4</accession>
<dbReference type="SUPFAM" id="SSF56214">
    <property type="entry name" value="4'-phosphopantetheinyl transferase"/>
    <property type="match status" value="2"/>
</dbReference>
<dbReference type="GO" id="GO:0019878">
    <property type="term" value="P:lysine biosynthetic process via aminoadipic acid"/>
    <property type="evidence" value="ECO:0007669"/>
    <property type="project" value="TreeGrafter"/>
</dbReference>
<dbReference type="GO" id="GO:0000287">
    <property type="term" value="F:magnesium ion binding"/>
    <property type="evidence" value="ECO:0007669"/>
    <property type="project" value="InterPro"/>
</dbReference>
<evidence type="ECO:0000313" key="6">
    <source>
        <dbReference type="Proteomes" id="UP000824202"/>
    </source>
</evidence>
<dbReference type="Pfam" id="PF01648">
    <property type="entry name" value="ACPS"/>
    <property type="match status" value="1"/>
</dbReference>
<evidence type="ECO:0000256" key="1">
    <source>
        <dbReference type="ARBA" id="ARBA00010990"/>
    </source>
</evidence>
<dbReference type="InterPro" id="IPR008278">
    <property type="entry name" value="4-PPantetheinyl_Trfase_dom"/>
</dbReference>
<sequence length="208" mass="23775">MEGHNDNDFQKYMDRETWEDANRPANPRTRRTKILSRALVHGAIRKTWGWAPGDYRITTGEHGKPRLVTPVSEAFFNLSHSGDYILCAVSSQEVGVDIEYRGKARLEVARRFFHPHEARLLQDAAAEQQASLFFDYWAAKESYLKYTGDGLSGSMSAFEICFAKGDAWIEKGHTPLPVRLRACPIDENYSSFICCEKDEPFTIEPFLF</sequence>
<keyword evidence="2 5" id="KW-0808">Transferase</keyword>
<evidence type="ECO:0000256" key="3">
    <source>
        <dbReference type="SAM" id="MobiDB-lite"/>
    </source>
</evidence>
<dbReference type="Gene3D" id="3.90.470.20">
    <property type="entry name" value="4'-phosphopantetheinyl transferase domain"/>
    <property type="match status" value="2"/>
</dbReference>
<protein>
    <submittedName>
        <fullName evidence="5">4'-phosphopantetheinyl transferase superfamily protein</fullName>
    </submittedName>
</protein>
<dbReference type="PANTHER" id="PTHR12215:SF10">
    <property type="entry name" value="L-AMINOADIPATE-SEMIALDEHYDE DEHYDROGENASE-PHOSPHOPANTETHEINYL TRANSFERASE"/>
    <property type="match status" value="1"/>
</dbReference>